<proteinExistence type="predicted"/>
<reference evidence="1 2" key="1">
    <citation type="submission" date="2024-05" db="EMBL/GenBank/DDBJ databases">
        <title>A high-quality chromosomal-level genome assembly of Topmouth culter (Culter alburnus).</title>
        <authorList>
            <person name="Zhao H."/>
        </authorList>
    </citation>
    <scope>NUCLEOTIDE SEQUENCE [LARGE SCALE GENOMIC DNA]</scope>
    <source>
        <strain evidence="1">CATC2023</strain>
        <tissue evidence="1">Muscle</tissue>
    </source>
</reference>
<sequence>MYANKQLVNMIKTINSRGSEEILLQQQHISIDHLKQTDEIQEEDIYKIYLSKKDIPDPTPVEFHITEVAHATNKTGLPQILNSEGFKGLDKDSFSWWSLKINEADIRATEERFLESLFPERTEEERSAQQPFLSNFTTSPAFNNEISHYSNFCFTLLLTELMEAYKKQMCEGEEPVLRVYGTKLFNKLIEYVVLVHSPQNNEKFSKYPLLTSSPLVSYDGNQIIWRAQAICRNHEYQQVINGNQAFFRKLEIKDSKYYVWDQVSLAFHVKDVLTFPKERLKPSTCEIFTKTKLKCSNEEKLSREEAEEYLKTFQW</sequence>
<protein>
    <submittedName>
        <fullName evidence="1">Uncharacterized protein</fullName>
    </submittedName>
</protein>
<dbReference type="EMBL" id="JAWDJR010000001">
    <property type="protein sequence ID" value="KAK9981779.1"/>
    <property type="molecule type" value="Genomic_DNA"/>
</dbReference>
<accession>A0AAW2B9W7</accession>
<organism evidence="1 2">
    <name type="scientific">Culter alburnus</name>
    <name type="common">Topmouth culter</name>
    <dbReference type="NCBI Taxonomy" id="194366"/>
    <lineage>
        <taxon>Eukaryota</taxon>
        <taxon>Metazoa</taxon>
        <taxon>Chordata</taxon>
        <taxon>Craniata</taxon>
        <taxon>Vertebrata</taxon>
        <taxon>Euteleostomi</taxon>
        <taxon>Actinopterygii</taxon>
        <taxon>Neopterygii</taxon>
        <taxon>Teleostei</taxon>
        <taxon>Ostariophysi</taxon>
        <taxon>Cypriniformes</taxon>
        <taxon>Xenocyprididae</taxon>
        <taxon>Xenocypridinae</taxon>
        <taxon>Culter</taxon>
    </lineage>
</organism>
<dbReference type="Proteomes" id="UP001479290">
    <property type="component" value="Unassembled WGS sequence"/>
</dbReference>
<evidence type="ECO:0000313" key="1">
    <source>
        <dbReference type="EMBL" id="KAK9981779.1"/>
    </source>
</evidence>
<comment type="caution">
    <text evidence="1">The sequence shown here is derived from an EMBL/GenBank/DDBJ whole genome shotgun (WGS) entry which is preliminary data.</text>
</comment>
<dbReference type="AlphaFoldDB" id="A0AAW2B9W7"/>
<keyword evidence="2" id="KW-1185">Reference proteome</keyword>
<gene>
    <name evidence="1" type="ORF">ABG768_001303</name>
</gene>
<evidence type="ECO:0000313" key="2">
    <source>
        <dbReference type="Proteomes" id="UP001479290"/>
    </source>
</evidence>
<name>A0AAW2B9W7_CULAL</name>